<keyword evidence="1" id="KW-0812">Transmembrane</keyword>
<accession>A0ABP5E100</accession>
<keyword evidence="3" id="KW-1185">Reference proteome</keyword>
<evidence type="ECO:0000313" key="2">
    <source>
        <dbReference type="EMBL" id="GAA1987696.1"/>
    </source>
</evidence>
<dbReference type="Proteomes" id="UP001500326">
    <property type="component" value="Unassembled WGS sequence"/>
</dbReference>
<protein>
    <recommendedName>
        <fullName evidence="4">Aromatic ring-opening dioxygenase LigA</fullName>
    </recommendedName>
</protein>
<dbReference type="RefSeq" id="WP_344062022.1">
    <property type="nucleotide sequence ID" value="NZ_BAAAOH010000001.1"/>
</dbReference>
<proteinExistence type="predicted"/>
<organism evidence="2 3">
    <name type="scientific">Microbacterium pumilum</name>
    <dbReference type="NCBI Taxonomy" id="344165"/>
    <lineage>
        <taxon>Bacteria</taxon>
        <taxon>Bacillati</taxon>
        <taxon>Actinomycetota</taxon>
        <taxon>Actinomycetes</taxon>
        <taxon>Micrococcales</taxon>
        <taxon>Microbacteriaceae</taxon>
        <taxon>Microbacterium</taxon>
    </lineage>
</organism>
<gene>
    <name evidence="2" type="ORF">GCM10009777_22790</name>
</gene>
<feature type="transmembrane region" description="Helical" evidence="1">
    <location>
        <begin position="126"/>
        <end position="149"/>
    </location>
</feature>
<evidence type="ECO:0000256" key="1">
    <source>
        <dbReference type="SAM" id="Phobius"/>
    </source>
</evidence>
<keyword evidence="1" id="KW-0472">Membrane</keyword>
<comment type="caution">
    <text evidence="2">The sequence shown here is derived from an EMBL/GenBank/DDBJ whole genome shotgun (WGS) entry which is preliminary data.</text>
</comment>
<feature type="transmembrane region" description="Helical" evidence="1">
    <location>
        <begin position="27"/>
        <end position="50"/>
    </location>
</feature>
<dbReference type="EMBL" id="BAAAOH010000001">
    <property type="protein sequence ID" value="GAA1987696.1"/>
    <property type="molecule type" value="Genomic_DNA"/>
</dbReference>
<evidence type="ECO:0008006" key="4">
    <source>
        <dbReference type="Google" id="ProtNLM"/>
    </source>
</evidence>
<reference evidence="3" key="1">
    <citation type="journal article" date="2019" name="Int. J. Syst. Evol. Microbiol.">
        <title>The Global Catalogue of Microorganisms (GCM) 10K type strain sequencing project: providing services to taxonomists for standard genome sequencing and annotation.</title>
        <authorList>
            <consortium name="The Broad Institute Genomics Platform"/>
            <consortium name="The Broad Institute Genome Sequencing Center for Infectious Disease"/>
            <person name="Wu L."/>
            <person name="Ma J."/>
        </authorList>
    </citation>
    <scope>NUCLEOTIDE SEQUENCE [LARGE SCALE GENOMIC DNA]</scope>
    <source>
        <strain evidence="3">JCM 14902</strain>
    </source>
</reference>
<keyword evidence="1" id="KW-1133">Transmembrane helix</keyword>
<sequence>MSDQTTPATDTAAAVAPPARSLGGVKVVGVLGILGGALLIVVAIIAWIAVTSQLTAENITIPDDAVALQGYPVTGPVTAYIQADIINTHALAASGGKTYAELDQDDPVRATVMQASFLRASLFTSVVAYGVALFAAAMGVLSILFGWALRRLASAPVVIKQARILDT</sequence>
<evidence type="ECO:0000313" key="3">
    <source>
        <dbReference type="Proteomes" id="UP001500326"/>
    </source>
</evidence>
<name>A0ABP5E100_9MICO</name>